<dbReference type="InterPro" id="IPR020846">
    <property type="entry name" value="MFS_dom"/>
</dbReference>
<evidence type="ECO:0000313" key="10">
    <source>
        <dbReference type="Proteomes" id="UP000601522"/>
    </source>
</evidence>
<dbReference type="InterPro" id="IPR011701">
    <property type="entry name" value="MFS"/>
</dbReference>
<evidence type="ECO:0000259" key="8">
    <source>
        <dbReference type="PROSITE" id="PS50850"/>
    </source>
</evidence>
<evidence type="ECO:0000256" key="5">
    <source>
        <dbReference type="ARBA" id="ARBA00022989"/>
    </source>
</evidence>
<feature type="transmembrane region" description="Helical" evidence="7">
    <location>
        <begin position="143"/>
        <end position="164"/>
    </location>
</feature>
<feature type="transmembrane region" description="Helical" evidence="7">
    <location>
        <begin position="360"/>
        <end position="379"/>
    </location>
</feature>
<keyword evidence="5 7" id="KW-1133">Transmembrane helix</keyword>
<protein>
    <submittedName>
        <fullName evidence="9">MFS transporter</fullName>
    </submittedName>
</protein>
<evidence type="ECO:0000256" key="1">
    <source>
        <dbReference type="ARBA" id="ARBA00004651"/>
    </source>
</evidence>
<gene>
    <name evidence="9" type="ORF">H8689_03855</name>
</gene>
<evidence type="ECO:0000256" key="4">
    <source>
        <dbReference type="ARBA" id="ARBA00022692"/>
    </source>
</evidence>
<feature type="transmembrane region" description="Helical" evidence="7">
    <location>
        <begin position="385"/>
        <end position="403"/>
    </location>
</feature>
<dbReference type="PROSITE" id="PS50850">
    <property type="entry name" value="MFS"/>
    <property type="match status" value="1"/>
</dbReference>
<feature type="transmembrane region" description="Helical" evidence="7">
    <location>
        <begin position="43"/>
        <end position="66"/>
    </location>
</feature>
<proteinExistence type="predicted"/>
<feature type="transmembrane region" description="Helical" evidence="7">
    <location>
        <begin position="325"/>
        <end position="348"/>
    </location>
</feature>
<dbReference type="Proteomes" id="UP000601522">
    <property type="component" value="Unassembled WGS sequence"/>
</dbReference>
<evidence type="ECO:0000313" key="9">
    <source>
        <dbReference type="EMBL" id="MBC8590276.1"/>
    </source>
</evidence>
<dbReference type="Gene3D" id="1.20.1250.20">
    <property type="entry name" value="MFS general substrate transporter like domains"/>
    <property type="match status" value="1"/>
</dbReference>
<organism evidence="9 10">
    <name type="scientific">Wansuia hejianensis</name>
    <dbReference type="NCBI Taxonomy" id="2763667"/>
    <lineage>
        <taxon>Bacteria</taxon>
        <taxon>Bacillati</taxon>
        <taxon>Bacillota</taxon>
        <taxon>Clostridia</taxon>
        <taxon>Lachnospirales</taxon>
        <taxon>Lachnospiraceae</taxon>
        <taxon>Wansuia</taxon>
    </lineage>
</organism>
<accession>A0A926EWK6</accession>
<reference evidence="9 10" key="1">
    <citation type="submission" date="2020-08" db="EMBL/GenBank/DDBJ databases">
        <title>Genome public.</title>
        <authorList>
            <person name="Liu C."/>
            <person name="Sun Q."/>
        </authorList>
    </citation>
    <scope>NUCLEOTIDE SEQUENCE [LARGE SCALE GENOMIC DNA]</scope>
    <source>
        <strain evidence="9 10">NSJ-26</strain>
    </source>
</reference>
<dbReference type="SUPFAM" id="SSF103473">
    <property type="entry name" value="MFS general substrate transporter"/>
    <property type="match status" value="1"/>
</dbReference>
<keyword evidence="3" id="KW-1003">Cell membrane</keyword>
<dbReference type="GO" id="GO:0005886">
    <property type="term" value="C:plasma membrane"/>
    <property type="evidence" value="ECO:0007669"/>
    <property type="project" value="UniProtKB-SubCell"/>
</dbReference>
<dbReference type="CDD" id="cd06173">
    <property type="entry name" value="MFS_MefA_like"/>
    <property type="match status" value="1"/>
</dbReference>
<feature type="domain" description="Major facilitator superfamily (MFS) profile" evidence="8">
    <location>
        <begin position="10"/>
        <end position="414"/>
    </location>
</feature>
<keyword evidence="6 7" id="KW-0472">Membrane</keyword>
<feature type="transmembrane region" description="Helical" evidence="7">
    <location>
        <begin position="261"/>
        <end position="280"/>
    </location>
</feature>
<feature type="transmembrane region" description="Helical" evidence="7">
    <location>
        <begin position="170"/>
        <end position="191"/>
    </location>
</feature>
<evidence type="ECO:0000256" key="6">
    <source>
        <dbReference type="ARBA" id="ARBA00023136"/>
    </source>
</evidence>
<feature type="transmembrane region" description="Helical" evidence="7">
    <location>
        <begin position="226"/>
        <end position="249"/>
    </location>
</feature>
<keyword evidence="4 7" id="KW-0812">Transmembrane</keyword>
<keyword evidence="10" id="KW-1185">Reference proteome</keyword>
<dbReference type="EMBL" id="JACRTK010000001">
    <property type="protein sequence ID" value="MBC8590276.1"/>
    <property type="molecule type" value="Genomic_DNA"/>
</dbReference>
<evidence type="ECO:0000256" key="7">
    <source>
        <dbReference type="SAM" id="Phobius"/>
    </source>
</evidence>
<comment type="caution">
    <text evidence="9">The sequence shown here is derived from an EMBL/GenBank/DDBJ whole genome shotgun (WGS) entry which is preliminary data.</text>
</comment>
<dbReference type="PANTHER" id="PTHR23513:SF6">
    <property type="entry name" value="MAJOR FACILITATOR SUPERFAMILY ASSOCIATED DOMAIN-CONTAINING PROTEIN"/>
    <property type="match status" value="1"/>
</dbReference>
<sequence>MNFKLLKEKDFALLILGKFVSLLGSNMLQFALSLYVLSITGSATIFASMLSITILPRLLLSPIAGVFGDWFDRKRSIVLLDLLNGIIIGIFAVIYIFKGGLSLSLIYILVILLEITEIFFHAAMSAVLPSIVEKEKLLEANSFNSLVMNIGNVLSPVFAAFLYGTFGMKIFLIINGITFLLSAISEIFINIPNNNKRPEKIDIQSFKTDLKEGIDIIKSNKLISTLIGLGTIINFSMAPTFSVGLAFIVKEVLKSTDFQFGLFQMILSISMLLAPLLMVFVKDIKIGRLSYLSFTIMSILVLVMAAVPSSFVLKSFSTNWIPYTLLLLISFVIGLVVTVANIAIGTLFNEIVPLELMGRTSTVFNLAVTVFIPIGQMIFGALYDTISPSIVIAISGAILIVALKKYKVQLLDYDKEEIAPKGDVIDEF</sequence>
<keyword evidence="2" id="KW-0813">Transport</keyword>
<dbReference type="Pfam" id="PF07690">
    <property type="entry name" value="MFS_1"/>
    <property type="match status" value="1"/>
</dbReference>
<evidence type="ECO:0000256" key="3">
    <source>
        <dbReference type="ARBA" id="ARBA00022475"/>
    </source>
</evidence>
<name>A0A926EWK6_9FIRM</name>
<evidence type="ECO:0000256" key="2">
    <source>
        <dbReference type="ARBA" id="ARBA00022448"/>
    </source>
</evidence>
<feature type="transmembrane region" description="Helical" evidence="7">
    <location>
        <begin position="12"/>
        <end position="37"/>
    </location>
</feature>
<dbReference type="InterPro" id="IPR036259">
    <property type="entry name" value="MFS_trans_sf"/>
</dbReference>
<dbReference type="RefSeq" id="WP_249323094.1">
    <property type="nucleotide sequence ID" value="NZ_JACRTK010000001.1"/>
</dbReference>
<feature type="transmembrane region" description="Helical" evidence="7">
    <location>
        <begin position="78"/>
        <end position="97"/>
    </location>
</feature>
<dbReference type="GO" id="GO:0022857">
    <property type="term" value="F:transmembrane transporter activity"/>
    <property type="evidence" value="ECO:0007669"/>
    <property type="project" value="InterPro"/>
</dbReference>
<feature type="transmembrane region" description="Helical" evidence="7">
    <location>
        <begin position="103"/>
        <end position="131"/>
    </location>
</feature>
<comment type="subcellular location">
    <subcellularLocation>
        <location evidence="1">Cell membrane</location>
        <topology evidence="1">Multi-pass membrane protein</topology>
    </subcellularLocation>
</comment>
<dbReference type="AlphaFoldDB" id="A0A926EWK6"/>
<feature type="transmembrane region" description="Helical" evidence="7">
    <location>
        <begin position="292"/>
        <end position="313"/>
    </location>
</feature>
<dbReference type="PANTHER" id="PTHR23513">
    <property type="entry name" value="INTEGRAL MEMBRANE EFFLUX PROTEIN-RELATED"/>
    <property type="match status" value="1"/>
</dbReference>